<dbReference type="InterPro" id="IPR015421">
    <property type="entry name" value="PyrdxlP-dep_Trfase_major"/>
</dbReference>
<dbReference type="AlphaFoldDB" id="A0A9W9J1Z9"/>
<keyword evidence="1" id="KW-0663">Pyridoxal phosphate</keyword>
<organism evidence="3 4">
    <name type="scientific">Penicillium cf. griseofulvum</name>
    <dbReference type="NCBI Taxonomy" id="2972120"/>
    <lineage>
        <taxon>Eukaryota</taxon>
        <taxon>Fungi</taxon>
        <taxon>Dikarya</taxon>
        <taxon>Ascomycota</taxon>
        <taxon>Pezizomycotina</taxon>
        <taxon>Eurotiomycetes</taxon>
        <taxon>Eurotiomycetidae</taxon>
        <taxon>Eurotiales</taxon>
        <taxon>Aspergillaceae</taxon>
        <taxon>Penicillium</taxon>
    </lineage>
</organism>
<dbReference type="InterPro" id="IPR000192">
    <property type="entry name" value="Aminotrans_V_dom"/>
</dbReference>
<dbReference type="InterPro" id="IPR015424">
    <property type="entry name" value="PyrdxlP-dep_Trfase"/>
</dbReference>
<name>A0A9W9J1Z9_9EURO</name>
<keyword evidence="4" id="KW-1185">Reference proteome</keyword>
<protein>
    <submittedName>
        <fullName evidence="3">Aminotransferase class V/Cysteine desulfurase</fullName>
    </submittedName>
</protein>
<reference evidence="3" key="2">
    <citation type="journal article" date="2023" name="IMA Fungus">
        <title>Comparative genomic study of the Penicillium genus elucidates a diverse pangenome and 15 lateral gene transfer events.</title>
        <authorList>
            <person name="Petersen C."/>
            <person name="Sorensen T."/>
            <person name="Nielsen M.R."/>
            <person name="Sondergaard T.E."/>
            <person name="Sorensen J.L."/>
            <person name="Fitzpatrick D.A."/>
            <person name="Frisvad J.C."/>
            <person name="Nielsen K.L."/>
        </authorList>
    </citation>
    <scope>NUCLEOTIDE SEQUENCE</scope>
    <source>
        <strain evidence="3">IBT 16849</strain>
    </source>
</reference>
<dbReference type="PANTHER" id="PTHR43092:SF2">
    <property type="entry name" value="HERCYNYLCYSTEINE SULFOXIDE LYASE"/>
    <property type="match status" value="1"/>
</dbReference>
<proteinExistence type="predicted"/>
<dbReference type="EMBL" id="JAPQKP010000005">
    <property type="protein sequence ID" value="KAJ5189194.1"/>
    <property type="molecule type" value="Genomic_DNA"/>
</dbReference>
<evidence type="ECO:0000313" key="4">
    <source>
        <dbReference type="Proteomes" id="UP001150879"/>
    </source>
</evidence>
<dbReference type="SUPFAM" id="SSF53383">
    <property type="entry name" value="PLP-dependent transferases"/>
    <property type="match status" value="1"/>
</dbReference>
<accession>A0A9W9J1Z9</accession>
<dbReference type="Pfam" id="PF00266">
    <property type="entry name" value="Aminotran_5"/>
    <property type="match status" value="1"/>
</dbReference>
<dbReference type="Gene3D" id="3.40.640.10">
    <property type="entry name" value="Type I PLP-dependent aspartate aminotransferase-like (Major domain)"/>
    <property type="match status" value="1"/>
</dbReference>
<feature type="domain" description="Aminotransferase class V" evidence="2">
    <location>
        <begin position="62"/>
        <end position="242"/>
    </location>
</feature>
<dbReference type="GO" id="GO:0008483">
    <property type="term" value="F:transaminase activity"/>
    <property type="evidence" value="ECO:0007669"/>
    <property type="project" value="UniProtKB-KW"/>
</dbReference>
<dbReference type="Proteomes" id="UP001150879">
    <property type="component" value="Unassembled WGS sequence"/>
</dbReference>
<evidence type="ECO:0000313" key="3">
    <source>
        <dbReference type="EMBL" id="KAJ5189194.1"/>
    </source>
</evidence>
<reference evidence="3" key="1">
    <citation type="submission" date="2022-11" db="EMBL/GenBank/DDBJ databases">
        <authorList>
            <person name="Petersen C."/>
        </authorList>
    </citation>
    <scope>NUCLEOTIDE SEQUENCE</scope>
    <source>
        <strain evidence="3">IBT 16849</strain>
    </source>
</reference>
<keyword evidence="3" id="KW-0032">Aminotransferase</keyword>
<evidence type="ECO:0000256" key="1">
    <source>
        <dbReference type="ARBA" id="ARBA00022898"/>
    </source>
</evidence>
<dbReference type="PANTHER" id="PTHR43092">
    <property type="entry name" value="L-CYSTEINE DESULFHYDRASE"/>
    <property type="match status" value="1"/>
</dbReference>
<gene>
    <name evidence="3" type="ORF">N7472_008208</name>
</gene>
<keyword evidence="3" id="KW-0808">Transferase</keyword>
<comment type="caution">
    <text evidence="3">The sequence shown here is derived from an EMBL/GenBank/DDBJ whole genome shotgun (WGS) entry which is preliminary data.</text>
</comment>
<sequence length="455" mass="50883">MTGQSTPFGKPMLKHWMFDPAYKNLNHGSFGAHPIPVKEAQRAFLDIADRRPDPYIRRYHAEYLEEARGAVAKVLNAQRDECVFVKNATTGVSTVLYNLAFQPDEVLIYFEAVYGAVEKGVVSLQEHTPFQFRKVSFQFPITENELERRFREVIRQTREEGLKVRASVFDAIVSNPGVRFPFELITAICREEGILSVIDAAHGVGNIHLDMAKLQPDFLVSNCHKWLYTPRSCAVLYTPQRNQHLIRSTVPTSWGFIPGPESPKTLASVFNDPNAPVTKTAFEQLFEFVATSDDSAYICVPAALKFRAEVCGGEDAIIAYIHRVANEGADAVAAALGTDVMQEPDLKPGQESRMRQCALTTVRLPIAVAPAGKEPGSFDHTPLVVLSEEEAPGAFSWIQTQLLDNHNTFLPVFRHGPWLWTRLSGQTYLETSDFESIGVVLRDLCERVAKKEFKA</sequence>
<evidence type="ECO:0000259" key="2">
    <source>
        <dbReference type="Pfam" id="PF00266"/>
    </source>
</evidence>